<feature type="domain" description="ABC transporter" evidence="12">
    <location>
        <begin position="658"/>
        <end position="899"/>
    </location>
</feature>
<keyword evidence="3" id="KW-0813">Transport</keyword>
<dbReference type="Pfam" id="PF01061">
    <property type="entry name" value="ABC2_membrane"/>
    <property type="match status" value="1"/>
</dbReference>
<dbReference type="Proteomes" id="UP001085076">
    <property type="component" value="Miscellaneous, Linkage group lg03"/>
</dbReference>
<dbReference type="Pfam" id="PF19055">
    <property type="entry name" value="ABC2_membrane_7"/>
    <property type="match status" value="1"/>
</dbReference>
<dbReference type="GO" id="GO:0005524">
    <property type="term" value="F:ATP binding"/>
    <property type="evidence" value="ECO:0007669"/>
    <property type="project" value="UniProtKB-KW"/>
</dbReference>
<dbReference type="OrthoDB" id="66620at2759"/>
<dbReference type="GO" id="GO:0005886">
    <property type="term" value="C:plasma membrane"/>
    <property type="evidence" value="ECO:0007669"/>
    <property type="project" value="UniProtKB-ARBA"/>
</dbReference>
<evidence type="ECO:0000256" key="3">
    <source>
        <dbReference type="ARBA" id="ARBA00022448"/>
    </source>
</evidence>
<dbReference type="SMART" id="SM00382">
    <property type="entry name" value="AAA"/>
    <property type="match status" value="1"/>
</dbReference>
<comment type="caution">
    <text evidence="13">The sequence shown here is derived from an EMBL/GenBank/DDBJ whole genome shotgun (WGS) entry which is preliminary data.</text>
</comment>
<dbReference type="PROSITE" id="PS50893">
    <property type="entry name" value="ABC_TRANSPORTER_2"/>
    <property type="match status" value="2"/>
</dbReference>
<feature type="transmembrane region" description="Helical" evidence="11">
    <location>
        <begin position="563"/>
        <end position="585"/>
    </location>
</feature>
<feature type="transmembrane region" description="Helical" evidence="11">
    <location>
        <begin position="449"/>
        <end position="470"/>
    </location>
</feature>
<dbReference type="FunFam" id="3.40.50.300:FF:000532">
    <property type="entry name" value="ABC transporter G family member 34"/>
    <property type="match status" value="1"/>
</dbReference>
<evidence type="ECO:0000256" key="4">
    <source>
        <dbReference type="ARBA" id="ARBA00022692"/>
    </source>
</evidence>
<dbReference type="GO" id="GO:0140359">
    <property type="term" value="F:ABC-type transporter activity"/>
    <property type="evidence" value="ECO:0007669"/>
    <property type="project" value="InterPro"/>
</dbReference>
<dbReference type="InterPro" id="IPR013525">
    <property type="entry name" value="ABC2_TM"/>
</dbReference>
<dbReference type="GO" id="GO:0016887">
    <property type="term" value="F:ATP hydrolysis activity"/>
    <property type="evidence" value="ECO:0007669"/>
    <property type="project" value="InterPro"/>
</dbReference>
<proteinExistence type="inferred from homology"/>
<protein>
    <recommendedName>
        <fullName evidence="12">ABC transporter domain-containing protein</fullName>
    </recommendedName>
</protein>
<keyword evidence="9 11" id="KW-0472">Membrane</keyword>
<evidence type="ECO:0000256" key="10">
    <source>
        <dbReference type="ARBA" id="ARBA00037747"/>
    </source>
</evidence>
<dbReference type="PANTHER" id="PTHR19241">
    <property type="entry name" value="ATP-BINDING CASSETTE TRANSPORTER"/>
    <property type="match status" value="1"/>
</dbReference>
<evidence type="ECO:0000256" key="5">
    <source>
        <dbReference type="ARBA" id="ARBA00022737"/>
    </source>
</evidence>
<dbReference type="EMBL" id="JAGGNH010000003">
    <property type="protein sequence ID" value="KAJ0980004.1"/>
    <property type="molecule type" value="Genomic_DNA"/>
</dbReference>
<dbReference type="InterPro" id="IPR027417">
    <property type="entry name" value="P-loop_NTPase"/>
</dbReference>
<evidence type="ECO:0000256" key="11">
    <source>
        <dbReference type="SAM" id="Phobius"/>
    </source>
</evidence>
<reference evidence="13" key="2">
    <citation type="journal article" date="2022" name="Hortic Res">
        <title>The genome of Dioscorea zingiberensis sheds light on the biosynthesis, origin and evolution of the medicinally important diosgenin saponins.</title>
        <authorList>
            <person name="Li Y."/>
            <person name="Tan C."/>
            <person name="Li Z."/>
            <person name="Guo J."/>
            <person name="Li S."/>
            <person name="Chen X."/>
            <person name="Wang C."/>
            <person name="Dai X."/>
            <person name="Yang H."/>
            <person name="Song W."/>
            <person name="Hou L."/>
            <person name="Xu J."/>
            <person name="Tong Z."/>
            <person name="Xu A."/>
            <person name="Yuan X."/>
            <person name="Wang W."/>
            <person name="Yang Q."/>
            <person name="Chen L."/>
            <person name="Sun Z."/>
            <person name="Wang K."/>
            <person name="Pan B."/>
            <person name="Chen J."/>
            <person name="Bao Y."/>
            <person name="Liu F."/>
            <person name="Qi X."/>
            <person name="Gang D.R."/>
            <person name="Wen J."/>
            <person name="Li J."/>
        </authorList>
    </citation>
    <scope>NUCLEOTIDE SEQUENCE</scope>
    <source>
        <strain evidence="13">Dzin_1.0</strain>
    </source>
</reference>
<dbReference type="InterPro" id="IPR003439">
    <property type="entry name" value="ABC_transporter-like_ATP-bd"/>
</dbReference>
<accession>A0A9D5CVT3</accession>
<sequence length="914" mass="103082">MEAQAEKDGAHGSQMEKDECKQRWASIERLSSFQRLRLSLMEEFGVGGEVKGMKVVNVTKLTPLERKVFADMLLKNVQMDNLLLLEKINERLSRVDVEMPTVEVRYKDLNVDATCKVLHGKSLPTLWNTAMNALKVTGDISYNGFNLEEFNPKKTSAYISQYDVHIPEMTVRETLDFSARCQGVGSRMDIMKEVLRKEKQAGVIPDFQIDTFMKAISTDGSKRSMQTEYILKILGLENCSDTTVGDAMRRGISGGQKRRLTTGEIIVGPARTLFMDEISTGLDSSTTFQVVSCLQQMVHITKVTALVSLLQPAPETFNLFDDIIMMAEGRVIYHGPCNLILDFFKDCGFKCPERKDIADFLQEVISKKDQEQYWCLTDTTYSYVTANEFAEKFKSFHIWNNAESELSNPSERTLSHKKALSFNTYSLTKWEIFKTCMAREYLLVKKDSFVYKFKITQITIVALVTLTVFLRTNMGTDLSHANYFMGSLFYAVVRLVTNGIAELTLSVSRLQIFYKQRDLELYPAWAYSISASILKIPLSLVESSIWTLLTYYAIGYSPEVQRFFCHLLLLVALHLAATSLFRFLASISRTHVIALFSGHVTLLACFLFSGFIIPRTSSPSWLLWGFWISPLSYAQIGLSLNEFSAPRWQTLPISPLAAFFQGIKEQAFTEKKLHLLQNITGACRPGVLTALMGVSGSGKTTFMDVLFGRKTCGIIEGDIRIGGYPKVQETFARISGYCEQNDIHSPRITVEESVIYSAWLRLPPEIDQHTKKKFVTEVLEKIELDRIKDALVGVPGVNGLSTEQRKRLTIAVELVANPSILFMDEPTSGLDARAAAIVMRVVKNITETGRTIVCTIHQPSISIFESFDESIPGVPKIEGNYNPATWMLEVTSTSMEQQLSVDFARIYEESSLYQ</sequence>
<dbReference type="FunFam" id="3.40.50.300:FF:000059">
    <property type="entry name" value="ABC transporter G family member 40"/>
    <property type="match status" value="1"/>
</dbReference>
<keyword evidence="7" id="KW-0067">ATP-binding</keyword>
<keyword evidence="4 11" id="KW-0812">Transmembrane</keyword>
<evidence type="ECO:0000313" key="14">
    <source>
        <dbReference type="Proteomes" id="UP001085076"/>
    </source>
</evidence>
<comment type="function">
    <text evidence="10">May be a general defense protein.</text>
</comment>
<keyword evidence="8 11" id="KW-1133">Transmembrane helix</keyword>
<feature type="transmembrane region" description="Helical" evidence="11">
    <location>
        <begin position="591"/>
        <end position="614"/>
    </location>
</feature>
<dbReference type="InterPro" id="IPR043926">
    <property type="entry name" value="ABCG_dom"/>
</dbReference>
<gene>
    <name evidence="13" type="ORF">J5N97_015478</name>
</gene>
<comment type="subcellular location">
    <subcellularLocation>
        <location evidence="1">Membrane</location>
        <topology evidence="1">Multi-pass membrane protein</topology>
    </subcellularLocation>
</comment>
<keyword evidence="6" id="KW-0547">Nucleotide-binding</keyword>
<comment type="similarity">
    <text evidence="2">Belongs to the ABC transporter superfamily. ABCG family. PDR (TC 3.A.1.205) subfamily.</text>
</comment>
<evidence type="ECO:0000256" key="9">
    <source>
        <dbReference type="ARBA" id="ARBA00023136"/>
    </source>
</evidence>
<feature type="transmembrane region" description="Helical" evidence="11">
    <location>
        <begin position="482"/>
        <end position="505"/>
    </location>
</feature>
<dbReference type="Gene3D" id="3.40.50.300">
    <property type="entry name" value="P-loop containing nucleotide triphosphate hydrolases"/>
    <property type="match status" value="2"/>
</dbReference>
<evidence type="ECO:0000313" key="13">
    <source>
        <dbReference type="EMBL" id="KAJ0980004.1"/>
    </source>
</evidence>
<dbReference type="Pfam" id="PF00005">
    <property type="entry name" value="ABC_tran"/>
    <property type="match status" value="2"/>
</dbReference>
<keyword evidence="5" id="KW-0677">Repeat</keyword>
<dbReference type="AlphaFoldDB" id="A0A9D5CVT3"/>
<keyword evidence="14" id="KW-1185">Reference proteome</keyword>
<organism evidence="13 14">
    <name type="scientific">Dioscorea zingiberensis</name>
    <dbReference type="NCBI Taxonomy" id="325984"/>
    <lineage>
        <taxon>Eukaryota</taxon>
        <taxon>Viridiplantae</taxon>
        <taxon>Streptophyta</taxon>
        <taxon>Embryophyta</taxon>
        <taxon>Tracheophyta</taxon>
        <taxon>Spermatophyta</taxon>
        <taxon>Magnoliopsida</taxon>
        <taxon>Liliopsida</taxon>
        <taxon>Dioscoreales</taxon>
        <taxon>Dioscoreaceae</taxon>
        <taxon>Dioscorea</taxon>
    </lineage>
</organism>
<name>A0A9D5CVT3_9LILI</name>
<evidence type="ECO:0000256" key="7">
    <source>
        <dbReference type="ARBA" id="ARBA00022840"/>
    </source>
</evidence>
<evidence type="ECO:0000256" key="1">
    <source>
        <dbReference type="ARBA" id="ARBA00004141"/>
    </source>
</evidence>
<evidence type="ECO:0000256" key="8">
    <source>
        <dbReference type="ARBA" id="ARBA00022989"/>
    </source>
</evidence>
<evidence type="ECO:0000256" key="2">
    <source>
        <dbReference type="ARBA" id="ARBA00006012"/>
    </source>
</evidence>
<dbReference type="SUPFAM" id="SSF52540">
    <property type="entry name" value="P-loop containing nucleoside triphosphate hydrolases"/>
    <property type="match status" value="2"/>
</dbReference>
<dbReference type="InterPro" id="IPR003593">
    <property type="entry name" value="AAA+_ATPase"/>
</dbReference>
<feature type="domain" description="ABC transporter" evidence="12">
    <location>
        <begin position="77"/>
        <end position="353"/>
    </location>
</feature>
<reference evidence="13" key="1">
    <citation type="submission" date="2021-03" db="EMBL/GenBank/DDBJ databases">
        <authorList>
            <person name="Li Z."/>
            <person name="Yang C."/>
        </authorList>
    </citation>
    <scope>NUCLEOTIDE SEQUENCE</scope>
    <source>
        <strain evidence="13">Dzin_1.0</strain>
        <tissue evidence="13">Leaf</tissue>
    </source>
</reference>
<evidence type="ECO:0000256" key="6">
    <source>
        <dbReference type="ARBA" id="ARBA00022741"/>
    </source>
</evidence>
<evidence type="ECO:0000259" key="12">
    <source>
        <dbReference type="PROSITE" id="PS50893"/>
    </source>
</evidence>